<dbReference type="RefSeq" id="WP_007147371.1">
    <property type="nucleotide sequence ID" value="NZ_AKCI01000001.1"/>
</dbReference>
<evidence type="ECO:0000313" key="7">
    <source>
        <dbReference type="Proteomes" id="UP000006415"/>
    </source>
</evidence>
<sequence length="276" mass="32037">MALPNVPARSLPIARATLTRHIAWCWNVPVPRPPVTGVVESQILMDGIYLPYGWCLLIAMNTKHVLAWQWCTRESTASYTALLHQLVKPDCVCLDGGIGAHTTLKNVWPEVKVQRCLVHVARNVRTYLTSHPHSDAGRSLLGLSKKLLKVETINQAIQWEELLNQWYQTYGHLIHERTRNPCYPYESPAWWYTHNRLRKAYRLLERLTKKQNLFTYLDPELAKHGELLRSTNRLEGGPNKTIRRLLLVHTGLSEPHMRCAVEWILQSMSEKTYYYH</sequence>
<dbReference type="InterPro" id="IPR048004">
    <property type="entry name" value="IS1249_transpos"/>
</dbReference>
<evidence type="ECO:0000313" key="6">
    <source>
        <dbReference type="EMBL" id="EJD65539.1"/>
    </source>
</evidence>
<dbReference type="GO" id="GO:0003677">
    <property type="term" value="F:DNA binding"/>
    <property type="evidence" value="ECO:0007669"/>
    <property type="project" value="UniProtKB-KW"/>
</dbReference>
<dbReference type="EMBL" id="AGZS01000001">
    <property type="protein sequence ID" value="EJD65539.1"/>
    <property type="molecule type" value="Genomic_DNA"/>
</dbReference>
<comment type="function">
    <text evidence="1">Required for the transposition of the insertion element.</text>
</comment>
<dbReference type="GO" id="GO:0006313">
    <property type="term" value="P:DNA transposition"/>
    <property type="evidence" value="ECO:0007669"/>
    <property type="project" value="InterPro"/>
</dbReference>
<name>J0X128_9BIFI</name>
<dbReference type="GO" id="GO:0004803">
    <property type="term" value="F:transposase activity"/>
    <property type="evidence" value="ECO:0007669"/>
    <property type="project" value="InterPro"/>
</dbReference>
<keyword evidence="5" id="KW-0233">DNA recombination</keyword>
<keyword evidence="7" id="KW-1185">Reference proteome</keyword>
<dbReference type="AlphaFoldDB" id="J0X128"/>
<comment type="caution">
    <text evidence="6">The sequence shown here is derived from an EMBL/GenBank/DDBJ whole genome shotgun (WGS) entry which is preliminary data.</text>
</comment>
<dbReference type="eggNOG" id="COG3677">
    <property type="taxonomic scope" value="Bacteria"/>
</dbReference>
<evidence type="ECO:0000256" key="5">
    <source>
        <dbReference type="ARBA" id="ARBA00023172"/>
    </source>
</evidence>
<accession>J0X128</accession>
<comment type="similarity">
    <text evidence="2">Belongs to the transposase mutator family.</text>
</comment>
<evidence type="ECO:0000256" key="1">
    <source>
        <dbReference type="ARBA" id="ARBA00002190"/>
    </source>
</evidence>
<organism evidence="6 7">
    <name type="scientific">Scardovia wiggsiae F0424</name>
    <dbReference type="NCBI Taxonomy" id="857290"/>
    <lineage>
        <taxon>Bacteria</taxon>
        <taxon>Bacillati</taxon>
        <taxon>Actinomycetota</taxon>
        <taxon>Actinomycetes</taxon>
        <taxon>Bifidobacteriales</taxon>
        <taxon>Bifidobacteriaceae</taxon>
        <taxon>Scardovia</taxon>
    </lineage>
</organism>
<keyword evidence="4" id="KW-0238">DNA-binding</keyword>
<evidence type="ECO:0000256" key="2">
    <source>
        <dbReference type="ARBA" id="ARBA00010961"/>
    </source>
</evidence>
<dbReference type="HOGENOM" id="CLU_062186_0_1_11"/>
<proteinExistence type="inferred from homology"/>
<gene>
    <name evidence="6" type="ORF">HMPREF9156_00303</name>
</gene>
<reference evidence="6 7" key="1">
    <citation type="submission" date="2012-01" db="EMBL/GenBank/DDBJ databases">
        <title>The Genome Sequence of Scardovia wiggsiae F0424.</title>
        <authorList>
            <consortium name="The Broad Institute Genome Sequencing Platform"/>
            <person name="Earl A."/>
            <person name="Ward D."/>
            <person name="Feldgarden M."/>
            <person name="Gevers D."/>
            <person name="Izard J."/>
            <person name="Ganesan A."/>
            <person name="Baranova O.V."/>
            <person name="Blanton J.M."/>
            <person name="Tanner A.C."/>
            <person name="Mathney J."/>
            <person name="Dewhirst F.E."/>
            <person name="Young S.K."/>
            <person name="Zeng Q."/>
            <person name="Gargeya S."/>
            <person name="Fitzgerald M."/>
            <person name="Haas B."/>
            <person name="Abouelleil A."/>
            <person name="Alvarado L."/>
            <person name="Arachchi H.M."/>
            <person name="Berlin A."/>
            <person name="Chapman S.B."/>
            <person name="Gearin G."/>
            <person name="Goldberg J."/>
            <person name="Griggs A."/>
            <person name="Gujja S."/>
            <person name="Hansen M."/>
            <person name="Heiman D."/>
            <person name="Howarth C."/>
            <person name="Larimer J."/>
            <person name="Lui A."/>
            <person name="MacDonald P.J.P."/>
            <person name="McCowen C."/>
            <person name="Montmayeur A."/>
            <person name="Murphy C."/>
            <person name="Neiman D."/>
            <person name="Pearson M."/>
            <person name="Priest M."/>
            <person name="Roberts A."/>
            <person name="Saif S."/>
            <person name="Shea T."/>
            <person name="Sisk P."/>
            <person name="Stolte C."/>
            <person name="Sykes S."/>
            <person name="Wortman J."/>
            <person name="Nusbaum C."/>
            <person name="Birren B."/>
        </authorList>
    </citation>
    <scope>NUCLEOTIDE SEQUENCE [LARGE SCALE GENOMIC DNA]</scope>
    <source>
        <strain evidence="6 7">F0424</strain>
    </source>
</reference>
<evidence type="ECO:0000256" key="4">
    <source>
        <dbReference type="ARBA" id="ARBA00023125"/>
    </source>
</evidence>
<dbReference type="Proteomes" id="UP000006415">
    <property type="component" value="Unassembled WGS sequence"/>
</dbReference>
<dbReference type="InterPro" id="IPR001207">
    <property type="entry name" value="Transposase_mutator"/>
</dbReference>
<protein>
    <recommendedName>
        <fullName evidence="8">MULE transposase domain-containing protein</fullName>
    </recommendedName>
</protein>
<keyword evidence="3" id="KW-0815">Transposition</keyword>
<dbReference type="NCBIfam" id="NF033544">
    <property type="entry name" value="transpos_IS1249"/>
    <property type="match status" value="1"/>
</dbReference>
<evidence type="ECO:0000256" key="3">
    <source>
        <dbReference type="ARBA" id="ARBA00022578"/>
    </source>
</evidence>
<dbReference type="OrthoDB" id="9793302at2"/>
<evidence type="ECO:0008006" key="8">
    <source>
        <dbReference type="Google" id="ProtNLM"/>
    </source>
</evidence>
<dbReference type="Pfam" id="PF00872">
    <property type="entry name" value="Transposase_mut"/>
    <property type="match status" value="1"/>
</dbReference>